<feature type="region of interest" description="Disordered" evidence="2">
    <location>
        <begin position="398"/>
        <end position="477"/>
    </location>
</feature>
<evidence type="ECO:0000256" key="2">
    <source>
        <dbReference type="SAM" id="MobiDB-lite"/>
    </source>
</evidence>
<feature type="compositionally biased region" description="Polar residues" evidence="2">
    <location>
        <begin position="184"/>
        <end position="193"/>
    </location>
</feature>
<keyword evidence="1" id="KW-0175">Coiled coil</keyword>
<dbReference type="VEuPathDB" id="FungiDB:SDRG_14629"/>
<feature type="region of interest" description="Disordered" evidence="2">
    <location>
        <begin position="280"/>
        <end position="324"/>
    </location>
</feature>
<dbReference type="GeneID" id="19955356"/>
<reference evidence="3 4" key="1">
    <citation type="submission" date="2012-04" db="EMBL/GenBank/DDBJ databases">
        <title>The Genome Sequence of Saprolegnia declina VS20.</title>
        <authorList>
            <consortium name="The Broad Institute Genome Sequencing Platform"/>
            <person name="Russ C."/>
            <person name="Nusbaum C."/>
            <person name="Tyler B."/>
            <person name="van West P."/>
            <person name="Dieguez-Uribeondo J."/>
            <person name="de Bruijn I."/>
            <person name="Tripathy S."/>
            <person name="Jiang R."/>
            <person name="Young S.K."/>
            <person name="Zeng Q."/>
            <person name="Gargeya S."/>
            <person name="Fitzgerald M."/>
            <person name="Haas B."/>
            <person name="Abouelleil A."/>
            <person name="Alvarado L."/>
            <person name="Arachchi H.M."/>
            <person name="Berlin A."/>
            <person name="Chapman S.B."/>
            <person name="Goldberg J."/>
            <person name="Griggs A."/>
            <person name="Gujja S."/>
            <person name="Hansen M."/>
            <person name="Howarth C."/>
            <person name="Imamovic A."/>
            <person name="Larimer J."/>
            <person name="McCowen C."/>
            <person name="Montmayeur A."/>
            <person name="Murphy C."/>
            <person name="Neiman D."/>
            <person name="Pearson M."/>
            <person name="Priest M."/>
            <person name="Roberts A."/>
            <person name="Saif S."/>
            <person name="Shea T."/>
            <person name="Sisk P."/>
            <person name="Sykes S."/>
            <person name="Wortman J."/>
            <person name="Nusbaum C."/>
            <person name="Birren B."/>
        </authorList>
    </citation>
    <scope>NUCLEOTIDE SEQUENCE [LARGE SCALE GENOMIC DNA]</scope>
    <source>
        <strain evidence="3 4">VS20</strain>
    </source>
</reference>
<dbReference type="Proteomes" id="UP000030762">
    <property type="component" value="Unassembled WGS sequence"/>
</dbReference>
<feature type="compositionally biased region" description="Low complexity" evidence="2">
    <location>
        <begin position="411"/>
        <end position="426"/>
    </location>
</feature>
<dbReference type="eggNOG" id="ENOG502SRJA">
    <property type="taxonomic scope" value="Eukaryota"/>
</dbReference>
<proteinExistence type="predicted"/>
<feature type="coiled-coil region" evidence="1">
    <location>
        <begin position="617"/>
        <end position="644"/>
    </location>
</feature>
<dbReference type="OrthoDB" id="125393at2759"/>
<evidence type="ECO:0000313" key="3">
    <source>
        <dbReference type="EMBL" id="EQC27575.1"/>
    </source>
</evidence>
<keyword evidence="4" id="KW-1185">Reference proteome</keyword>
<protein>
    <submittedName>
        <fullName evidence="3">Uncharacterized protein</fullName>
    </submittedName>
</protein>
<accession>T0Q2G0</accession>
<evidence type="ECO:0000256" key="1">
    <source>
        <dbReference type="SAM" id="Coils"/>
    </source>
</evidence>
<feature type="region of interest" description="Disordered" evidence="2">
    <location>
        <begin position="129"/>
        <end position="158"/>
    </location>
</feature>
<feature type="region of interest" description="Disordered" evidence="2">
    <location>
        <begin position="184"/>
        <end position="232"/>
    </location>
</feature>
<dbReference type="InParanoid" id="T0Q2G0"/>
<dbReference type="EMBL" id="JH767206">
    <property type="protein sequence ID" value="EQC27575.1"/>
    <property type="molecule type" value="Genomic_DNA"/>
</dbReference>
<gene>
    <name evidence="3" type="ORF">SDRG_14629</name>
</gene>
<organism evidence="3 4">
    <name type="scientific">Saprolegnia diclina (strain VS20)</name>
    <dbReference type="NCBI Taxonomy" id="1156394"/>
    <lineage>
        <taxon>Eukaryota</taxon>
        <taxon>Sar</taxon>
        <taxon>Stramenopiles</taxon>
        <taxon>Oomycota</taxon>
        <taxon>Saprolegniomycetes</taxon>
        <taxon>Saprolegniales</taxon>
        <taxon>Saprolegniaceae</taxon>
        <taxon>Saprolegnia</taxon>
    </lineage>
</organism>
<dbReference type="RefSeq" id="XP_008618995.1">
    <property type="nucleotide sequence ID" value="XM_008620773.1"/>
</dbReference>
<feature type="compositionally biased region" description="Low complexity" evidence="2">
    <location>
        <begin position="290"/>
        <end position="300"/>
    </location>
</feature>
<dbReference type="AlphaFoldDB" id="T0Q2G0"/>
<feature type="compositionally biased region" description="Polar residues" evidence="2">
    <location>
        <begin position="221"/>
        <end position="232"/>
    </location>
</feature>
<dbReference type="STRING" id="1156394.T0Q2G0"/>
<sequence length="779" mass="83502">MQAPAPVQIIQNIVPHLGTQATSLEKVLRTLCAKIETLESYINAMSNGVTEMDQRLRTIAHNIEGSTEDTFDAGSVIHFPLERKLSERASSNVVDNIFKKFGAGTKVRHHRHRHHAKFVVDDAVIPDMSGSRKSAPAVEPPRTILEEARRRTSSSSVDAAALNTEPPAAAPEIATPAAVVSQTALEGTPQVPSNAPPEVASNAPAQVPSEPHPQAAPKDTPQVTPQNPSDMVSQVVAPTDAPVVDATLGPSLVEGDDTQAAVVATDAVNAQLTEEMPVDDRTAPSALEDNAPAAPTTAPLTNPPPPALDEAAMATDPSSVLESDVPRLESAVAAPHPRVDPSEVESPLSVAFPLQRSQTVPPMHMDAQLTVGLVLVRTHSAPKVAHIKAAPVLSVKFNTTPQTTPSPAPVPATVTSPKGGSTTTGGLPRVRSKQGSMRRLPSSKRNTVEVAPRNDPPLQPIDPKSEESGSDSYSDDDVDVVYNATPPSTTDALSREEIARRKALGQAAWEKLRKKQFLLTKVKGNILTTKKKDVFTVARRLEMLEKHSKELFAGSKQFTLEFQNTIADLTTRVRSELAAKADATSLLFLNQLQNDAERSIRSLMDDIASLKTTKADLSAVEAKERRTKDAIDKLTKDLESLQRKLGVMSVSYGTEFASLEARQTTLEEAILHHKAKEDGICIARCLSCHKEVTENPAEKSDDEDATADDPGLLKKINPSVYRSNVPLHATLQHLETATTEAPASPGPFRPLNLVAGKKVLKARPGTAPIRAKGNKKPDT</sequence>
<evidence type="ECO:0000313" key="4">
    <source>
        <dbReference type="Proteomes" id="UP000030762"/>
    </source>
</evidence>
<name>T0Q2G0_SAPDV</name>
<dbReference type="OMA" id="EMVQPEV"/>